<dbReference type="SUPFAM" id="SSF47598">
    <property type="entry name" value="Ribbon-helix-helix"/>
    <property type="match status" value="1"/>
</dbReference>
<dbReference type="RefSeq" id="WP_124378410.1">
    <property type="nucleotide sequence ID" value="NZ_CP027754.1"/>
</dbReference>
<dbReference type="AlphaFoldDB" id="A0A3G7UBE6"/>
<dbReference type="InterPro" id="IPR005569">
    <property type="entry name" value="Arc_DNA-bd_dom"/>
</dbReference>
<dbReference type="EMBL" id="CP027754">
    <property type="protein sequence ID" value="AZE55946.1"/>
    <property type="molecule type" value="Genomic_DNA"/>
</dbReference>
<name>A0A3G7UBE6_9PSED</name>
<evidence type="ECO:0000259" key="1">
    <source>
        <dbReference type="Pfam" id="PF03869"/>
    </source>
</evidence>
<protein>
    <recommendedName>
        <fullName evidence="1">Arc-like DNA binding domain-containing protein</fullName>
    </recommendedName>
</protein>
<feature type="domain" description="Arc-like DNA binding" evidence="1">
    <location>
        <begin position="7"/>
        <end position="44"/>
    </location>
</feature>
<dbReference type="InterPro" id="IPR010985">
    <property type="entry name" value="Ribbon_hlx_hlx"/>
</dbReference>
<evidence type="ECO:0000313" key="3">
    <source>
        <dbReference type="Proteomes" id="UP000268696"/>
    </source>
</evidence>
<dbReference type="Proteomes" id="UP000268696">
    <property type="component" value="Chromosome"/>
</dbReference>
<accession>A0A3G7UBE6</accession>
<proteinExistence type="predicted"/>
<evidence type="ECO:0000313" key="2">
    <source>
        <dbReference type="EMBL" id="AZE55946.1"/>
    </source>
</evidence>
<organism evidence="2 3">
    <name type="scientific">Pseudomonas synxantha</name>
    <dbReference type="NCBI Taxonomy" id="47883"/>
    <lineage>
        <taxon>Bacteria</taxon>
        <taxon>Pseudomonadati</taxon>
        <taxon>Pseudomonadota</taxon>
        <taxon>Gammaproteobacteria</taxon>
        <taxon>Pseudomonadales</taxon>
        <taxon>Pseudomonadaceae</taxon>
        <taxon>Pseudomonas</taxon>
    </lineage>
</organism>
<dbReference type="GO" id="GO:0003677">
    <property type="term" value="F:DNA binding"/>
    <property type="evidence" value="ECO:0007669"/>
    <property type="project" value="InterPro"/>
</dbReference>
<gene>
    <name evidence="2" type="ORF">C4K03_3793</name>
</gene>
<reference evidence="2 3" key="1">
    <citation type="submission" date="2018-03" db="EMBL/GenBank/DDBJ databases">
        <title>Diversity of phytobeneficial traits revealed by whole-genome analysis of worldwide-isolated phenazine-producing Pseudomonas spp.</title>
        <authorList>
            <person name="Biessy A."/>
            <person name="Novinscak A."/>
            <person name="Blom J."/>
            <person name="Leger G."/>
            <person name="Thomashow L.S."/>
            <person name="Cazorla F.M."/>
            <person name="Josic D."/>
            <person name="Filion M."/>
        </authorList>
    </citation>
    <scope>NUCLEOTIDE SEQUENCE [LARGE SCALE GENOMIC DNA]</scope>
    <source>
        <strain evidence="2 3">30B</strain>
    </source>
</reference>
<dbReference type="InterPro" id="IPR013321">
    <property type="entry name" value="Arc_rbn_hlx_hlx"/>
</dbReference>
<sequence>MPNNLEAFIVRLPSHLHAKIKTTAKMDRRSMNKEIVRRLERSFESSQGRAFDDSLPIHLLQKIELLEKKGEPDERVSTHSEE</sequence>
<dbReference type="GO" id="GO:0006355">
    <property type="term" value="P:regulation of DNA-templated transcription"/>
    <property type="evidence" value="ECO:0007669"/>
    <property type="project" value="InterPro"/>
</dbReference>
<dbReference type="Pfam" id="PF03869">
    <property type="entry name" value="Arc"/>
    <property type="match status" value="1"/>
</dbReference>
<dbReference type="Gene3D" id="1.10.1220.10">
    <property type="entry name" value="Met repressor-like"/>
    <property type="match status" value="1"/>
</dbReference>